<dbReference type="AlphaFoldDB" id="A0A319CYK5"/>
<feature type="region of interest" description="Disordered" evidence="2">
    <location>
        <begin position="173"/>
        <end position="200"/>
    </location>
</feature>
<reference evidence="3 4" key="1">
    <citation type="submission" date="2018-02" db="EMBL/GenBank/DDBJ databases">
        <title>The genomes of Aspergillus section Nigri reveals drivers in fungal speciation.</title>
        <authorList>
            <consortium name="DOE Joint Genome Institute"/>
            <person name="Vesth T.C."/>
            <person name="Nybo J."/>
            <person name="Theobald S."/>
            <person name="Brandl J."/>
            <person name="Frisvad J.C."/>
            <person name="Nielsen K.F."/>
            <person name="Lyhne E.K."/>
            <person name="Kogle M.E."/>
            <person name="Kuo A."/>
            <person name="Riley R."/>
            <person name="Clum A."/>
            <person name="Nolan M."/>
            <person name="Lipzen A."/>
            <person name="Salamov A."/>
            <person name="Henrissat B."/>
            <person name="Wiebenga A."/>
            <person name="De vries R.P."/>
            <person name="Grigoriev I.V."/>
            <person name="Mortensen U.H."/>
            <person name="Andersen M.R."/>
            <person name="Baker S.E."/>
        </authorList>
    </citation>
    <scope>NUCLEOTIDE SEQUENCE [LARGE SCALE GENOMIC DNA]</scope>
    <source>
        <strain evidence="3 4">CBS 707.79</strain>
    </source>
</reference>
<feature type="region of interest" description="Disordered" evidence="2">
    <location>
        <begin position="324"/>
        <end position="352"/>
    </location>
</feature>
<evidence type="ECO:0000313" key="3">
    <source>
        <dbReference type="EMBL" id="PYH89661.1"/>
    </source>
</evidence>
<proteinExistence type="predicted"/>
<keyword evidence="1" id="KW-0175">Coiled coil</keyword>
<keyword evidence="4" id="KW-1185">Reference proteome</keyword>
<feature type="region of interest" description="Disordered" evidence="2">
    <location>
        <begin position="496"/>
        <end position="547"/>
    </location>
</feature>
<feature type="coiled-coil region" evidence="1">
    <location>
        <begin position="201"/>
        <end position="232"/>
    </location>
</feature>
<organism evidence="3 4">
    <name type="scientific">Aspergillus ellipticus CBS 707.79</name>
    <dbReference type="NCBI Taxonomy" id="1448320"/>
    <lineage>
        <taxon>Eukaryota</taxon>
        <taxon>Fungi</taxon>
        <taxon>Dikarya</taxon>
        <taxon>Ascomycota</taxon>
        <taxon>Pezizomycotina</taxon>
        <taxon>Eurotiomycetes</taxon>
        <taxon>Eurotiomycetidae</taxon>
        <taxon>Eurotiales</taxon>
        <taxon>Aspergillaceae</taxon>
        <taxon>Aspergillus</taxon>
        <taxon>Aspergillus subgen. Circumdati</taxon>
    </lineage>
</organism>
<dbReference type="VEuPathDB" id="FungiDB:BO71DRAFT_402883"/>
<evidence type="ECO:0000256" key="1">
    <source>
        <dbReference type="SAM" id="Coils"/>
    </source>
</evidence>
<accession>A0A319CYK5</accession>
<protein>
    <submittedName>
        <fullName evidence="3">Uncharacterized protein</fullName>
    </submittedName>
</protein>
<feature type="compositionally biased region" description="Polar residues" evidence="2">
    <location>
        <begin position="338"/>
        <end position="350"/>
    </location>
</feature>
<sequence length="547" mass="60803">MAHPGESPDAIPAHIPDFAKPLLPYIKTRQEALRIRQALTVYLRSQIEFVDNDPDNPGYHSQSHLSLAVPHDAVVDVKRIPPEVTGLRRKYLEALQANVAARKEYQSIVEKTNPTKNDNGKEKAEEPSPDPSSELQEYLKLLRDRRRHAKLQIFQHYLQEIKQRDTLKSGDLEEQGARLQHLTPPEEFEDTQSGSGSTESIEELMHKLERAVIRAKSQLEREKGLLEELKAQRASEPPSDVPPAARLRALQRTRDELVQWVEDKLVSVGNGENSGAVHDLSPEDMEESTRLLEDKKTQIAQQYAAYVDARKRLLDAASRACQPIAPAPAPAKPPTRPSSMVQDKNATGKASSMDPLQALSFTSDVLQPLSKSQRALALQKFYLSGMLAKEKASTLRILNRLSDESHLLPEYPILARQPRFKHATAALASRQGTNPEPAKQDEIVTLAEAWAFASDAAGTNEQEYVEHKLEEGLETAQDAEHVLGEVYNMLNQDLEDALRQGPDGGPGESDIWASEARMTRSQAKSHRSRPPAKGPWVGLNGQVGVGE</sequence>
<dbReference type="STRING" id="1448320.A0A319CYK5"/>
<evidence type="ECO:0000313" key="4">
    <source>
        <dbReference type="Proteomes" id="UP000247810"/>
    </source>
</evidence>
<dbReference type="Proteomes" id="UP000247810">
    <property type="component" value="Unassembled WGS sequence"/>
</dbReference>
<name>A0A319CYK5_9EURO</name>
<evidence type="ECO:0000256" key="2">
    <source>
        <dbReference type="SAM" id="MobiDB-lite"/>
    </source>
</evidence>
<gene>
    <name evidence="3" type="ORF">BO71DRAFT_402883</name>
</gene>
<dbReference type="OrthoDB" id="5402392at2759"/>
<feature type="region of interest" description="Disordered" evidence="2">
    <location>
        <begin position="107"/>
        <end position="135"/>
    </location>
</feature>
<feature type="compositionally biased region" description="Pro residues" evidence="2">
    <location>
        <begin position="325"/>
        <end position="336"/>
    </location>
</feature>
<dbReference type="EMBL" id="KZ826019">
    <property type="protein sequence ID" value="PYH89661.1"/>
    <property type="molecule type" value="Genomic_DNA"/>
</dbReference>